<evidence type="ECO:0000256" key="2">
    <source>
        <dbReference type="SAM" id="SignalP"/>
    </source>
</evidence>
<feature type="compositionally biased region" description="Low complexity" evidence="1">
    <location>
        <begin position="178"/>
        <end position="193"/>
    </location>
</feature>
<feature type="signal peptide" evidence="2">
    <location>
        <begin position="1"/>
        <end position="19"/>
    </location>
</feature>
<reference evidence="3 4" key="1">
    <citation type="journal article" date="2020" name="bioRxiv">
        <title>Sequence and annotation of 42 cannabis genomes reveals extensive copy number variation in cannabinoid synthesis and pathogen resistance genes.</title>
        <authorList>
            <person name="Mckernan K.J."/>
            <person name="Helbert Y."/>
            <person name="Kane L.T."/>
            <person name="Ebling H."/>
            <person name="Zhang L."/>
            <person name="Liu B."/>
            <person name="Eaton Z."/>
            <person name="Mclaughlin S."/>
            <person name="Kingan S."/>
            <person name="Baybayan P."/>
            <person name="Concepcion G."/>
            <person name="Jordan M."/>
            <person name="Riva A."/>
            <person name="Barbazuk W."/>
            <person name="Harkins T."/>
        </authorList>
    </citation>
    <scope>NUCLEOTIDE SEQUENCE [LARGE SCALE GENOMIC DNA]</scope>
    <source>
        <strain evidence="4">cv. Jamaican Lion 4</strain>
        <tissue evidence="3">Leaf</tissue>
    </source>
</reference>
<evidence type="ECO:0000313" key="4">
    <source>
        <dbReference type="Proteomes" id="UP000525078"/>
    </source>
</evidence>
<dbReference type="AlphaFoldDB" id="A0A7J6GD83"/>
<feature type="chain" id="PRO_5029754447" evidence="2">
    <location>
        <begin position="20"/>
        <end position="213"/>
    </location>
</feature>
<dbReference type="PANTHER" id="PTHR31722:SF62">
    <property type="entry name" value="EMB|CAB62433.1"/>
    <property type="match status" value="1"/>
</dbReference>
<dbReference type="EMBL" id="JAATIP010000064">
    <property type="protein sequence ID" value="KAF4380788.1"/>
    <property type="molecule type" value="Genomic_DNA"/>
</dbReference>
<name>A0A7J6GD83_CANSA</name>
<organism evidence="3 4">
    <name type="scientific">Cannabis sativa</name>
    <name type="common">Hemp</name>
    <name type="synonym">Marijuana</name>
    <dbReference type="NCBI Taxonomy" id="3483"/>
    <lineage>
        <taxon>Eukaryota</taxon>
        <taxon>Viridiplantae</taxon>
        <taxon>Streptophyta</taxon>
        <taxon>Embryophyta</taxon>
        <taxon>Tracheophyta</taxon>
        <taxon>Spermatophyta</taxon>
        <taxon>Magnoliopsida</taxon>
        <taxon>eudicotyledons</taxon>
        <taxon>Gunneridae</taxon>
        <taxon>Pentapetalae</taxon>
        <taxon>rosids</taxon>
        <taxon>fabids</taxon>
        <taxon>Rosales</taxon>
        <taxon>Cannabaceae</taxon>
        <taxon>Cannabis</taxon>
    </lineage>
</organism>
<keyword evidence="2" id="KW-0732">Signal</keyword>
<evidence type="ECO:0000256" key="1">
    <source>
        <dbReference type="SAM" id="MobiDB-lite"/>
    </source>
</evidence>
<protein>
    <submittedName>
        <fullName evidence="3">Uncharacterized protein</fullName>
    </submittedName>
</protein>
<evidence type="ECO:0000313" key="3">
    <source>
        <dbReference type="EMBL" id="KAF4380788.1"/>
    </source>
</evidence>
<feature type="region of interest" description="Disordered" evidence="1">
    <location>
        <begin position="142"/>
        <end position="201"/>
    </location>
</feature>
<sequence>MVLNFEIVLFISTPPLSFSLLFQCGFDKVMACLEMYNSDHKAHHHHHLLHHHNYPPPVSPRISFSNDFADSHQLINQHHLRPTPPPSSDFEFSVTDHSMMSGADELFFKGRLLPFKQTTPSSSHRPTTTLRDELLAGDEDRDVTLRPSKGSTGSTRWKSFLGLKKAHNGPNSKKHSEASSSSASLSNLSKTSSQDLLNINEGGSTCQDVEIGI</sequence>
<dbReference type="Proteomes" id="UP000525078">
    <property type="component" value="Unassembled WGS sequence"/>
</dbReference>
<comment type="caution">
    <text evidence="3">The sequence shown here is derived from an EMBL/GenBank/DDBJ whole genome shotgun (WGS) entry which is preliminary data.</text>
</comment>
<accession>A0A7J6GD83</accession>
<dbReference type="PANTHER" id="PTHR31722">
    <property type="entry name" value="OS06G0675200 PROTEIN"/>
    <property type="match status" value="1"/>
</dbReference>
<gene>
    <name evidence="3" type="ORF">F8388_017142</name>
</gene>
<proteinExistence type="predicted"/>